<sequence>MLSCLCPEHHQICVQLLEHGLHYGLSGMALAIFTTEAQNARNKAVVKRSVIWVEALELNCGMQQFDQLGLDWVGRMLGQNIGQTGPEKDKSVPAQELVGSVQVDGQIGRSFKVARRPQKIELGCYGNQNLHQLDTVDQLGEDRIAEHAQQRFSLVRSALAAGQRDQTLCRVYAQAFVRQQTQAYVDDRKVSGQDQIYVYPCDVVAQRVQACVGELDQMARAIFVHQMEAVLQVVQIEHEYGVHVLVEVLVDVFAALGRHGSCLRAVRVNKLLRNVLEDYED</sequence>
<evidence type="ECO:0000313" key="2">
    <source>
        <dbReference type="Proteomes" id="UP000276133"/>
    </source>
</evidence>
<protein>
    <submittedName>
        <fullName evidence="1">Uncharacterized protein</fullName>
    </submittedName>
</protein>
<comment type="caution">
    <text evidence="1">The sequence shown here is derived from an EMBL/GenBank/DDBJ whole genome shotgun (WGS) entry which is preliminary data.</text>
</comment>
<organism evidence="1 2">
    <name type="scientific">Brachionus plicatilis</name>
    <name type="common">Marine rotifer</name>
    <name type="synonym">Brachionus muelleri</name>
    <dbReference type="NCBI Taxonomy" id="10195"/>
    <lineage>
        <taxon>Eukaryota</taxon>
        <taxon>Metazoa</taxon>
        <taxon>Spiralia</taxon>
        <taxon>Gnathifera</taxon>
        <taxon>Rotifera</taxon>
        <taxon>Eurotatoria</taxon>
        <taxon>Monogononta</taxon>
        <taxon>Pseudotrocha</taxon>
        <taxon>Ploima</taxon>
        <taxon>Brachionidae</taxon>
        <taxon>Brachionus</taxon>
    </lineage>
</organism>
<proteinExistence type="predicted"/>
<keyword evidence="2" id="KW-1185">Reference proteome</keyword>
<name>A0A3M7SLQ4_BRAPC</name>
<reference evidence="1 2" key="1">
    <citation type="journal article" date="2018" name="Sci. Rep.">
        <title>Genomic signatures of local adaptation to the degree of environmental predictability in rotifers.</title>
        <authorList>
            <person name="Franch-Gras L."/>
            <person name="Hahn C."/>
            <person name="Garcia-Roger E.M."/>
            <person name="Carmona M.J."/>
            <person name="Serra M."/>
            <person name="Gomez A."/>
        </authorList>
    </citation>
    <scope>NUCLEOTIDE SEQUENCE [LARGE SCALE GENOMIC DNA]</scope>
    <source>
        <strain evidence="1">HYR1</strain>
    </source>
</reference>
<dbReference type="AlphaFoldDB" id="A0A3M7SLQ4"/>
<gene>
    <name evidence="1" type="ORF">BpHYR1_007946</name>
</gene>
<accession>A0A3M7SLQ4</accession>
<dbReference type="Proteomes" id="UP000276133">
    <property type="component" value="Unassembled WGS sequence"/>
</dbReference>
<evidence type="ECO:0000313" key="1">
    <source>
        <dbReference type="EMBL" id="RNA36656.1"/>
    </source>
</evidence>
<dbReference type="EMBL" id="REGN01001149">
    <property type="protein sequence ID" value="RNA36656.1"/>
    <property type="molecule type" value="Genomic_DNA"/>
</dbReference>